<dbReference type="AlphaFoldDB" id="A0A6A5SPA7"/>
<dbReference type="EMBL" id="ML976035">
    <property type="protein sequence ID" value="KAF1942465.1"/>
    <property type="molecule type" value="Genomic_DNA"/>
</dbReference>
<reference evidence="2" key="1">
    <citation type="journal article" date="2020" name="Stud. Mycol.">
        <title>101 Dothideomycetes genomes: a test case for predicting lifestyles and emergence of pathogens.</title>
        <authorList>
            <person name="Haridas S."/>
            <person name="Albert R."/>
            <person name="Binder M."/>
            <person name="Bloem J."/>
            <person name="Labutti K."/>
            <person name="Salamov A."/>
            <person name="Andreopoulos B."/>
            <person name="Baker S."/>
            <person name="Barry K."/>
            <person name="Bills G."/>
            <person name="Bluhm B."/>
            <person name="Cannon C."/>
            <person name="Castanera R."/>
            <person name="Culley D."/>
            <person name="Daum C."/>
            <person name="Ezra D."/>
            <person name="Gonzalez J."/>
            <person name="Henrissat B."/>
            <person name="Kuo A."/>
            <person name="Liang C."/>
            <person name="Lipzen A."/>
            <person name="Lutzoni F."/>
            <person name="Magnuson J."/>
            <person name="Mondo S."/>
            <person name="Nolan M."/>
            <person name="Ohm R."/>
            <person name="Pangilinan J."/>
            <person name="Park H.-J."/>
            <person name="Ramirez L."/>
            <person name="Alfaro M."/>
            <person name="Sun H."/>
            <person name="Tritt A."/>
            <person name="Yoshinaga Y."/>
            <person name="Zwiers L.-H."/>
            <person name="Turgeon B."/>
            <person name="Goodwin S."/>
            <person name="Spatafora J."/>
            <person name="Crous P."/>
            <person name="Grigoriev I."/>
        </authorList>
    </citation>
    <scope>NUCLEOTIDE SEQUENCE</scope>
    <source>
        <strain evidence="2">CBS 161.51</strain>
    </source>
</reference>
<protein>
    <submittedName>
        <fullName evidence="2">Uncharacterized protein</fullName>
    </submittedName>
</protein>
<gene>
    <name evidence="2" type="ORF">EJ02DRAFT_465823</name>
</gene>
<dbReference type="Proteomes" id="UP000800038">
    <property type="component" value="Unassembled WGS sequence"/>
</dbReference>
<keyword evidence="3" id="KW-1185">Reference proteome</keyword>
<proteinExistence type="predicted"/>
<feature type="compositionally biased region" description="Low complexity" evidence="1">
    <location>
        <begin position="55"/>
        <end position="64"/>
    </location>
</feature>
<dbReference type="OrthoDB" id="5985073at2759"/>
<accession>A0A6A5SPA7</accession>
<sequence length="209" mass="23196">MRRHLHAGIRPKTAPPAPATRVPVWAIRYTVQTGPAAPSTAFCGIDSCQSGNCTRPSSPRSSPSLPWQTGNTTDGSCGGEKKYTCNVLFSNCCNKAGNYGSLDLDWGRMHRKLELVGQNLRNVVKIFMNSISTIFHKISLAPHTLFPTPNIQTFHSTQNRLNLPTVPHYSFSVRKHELRLTPPRKIHQLPPVPIQKSTLLSIHRISCPI</sequence>
<feature type="region of interest" description="Disordered" evidence="1">
    <location>
        <begin position="54"/>
        <end position="76"/>
    </location>
</feature>
<name>A0A6A5SPA7_9PLEO</name>
<feature type="compositionally biased region" description="Polar residues" evidence="1">
    <location>
        <begin position="65"/>
        <end position="75"/>
    </location>
</feature>
<evidence type="ECO:0000313" key="3">
    <source>
        <dbReference type="Proteomes" id="UP000800038"/>
    </source>
</evidence>
<organism evidence="2 3">
    <name type="scientific">Clathrospora elynae</name>
    <dbReference type="NCBI Taxonomy" id="706981"/>
    <lineage>
        <taxon>Eukaryota</taxon>
        <taxon>Fungi</taxon>
        <taxon>Dikarya</taxon>
        <taxon>Ascomycota</taxon>
        <taxon>Pezizomycotina</taxon>
        <taxon>Dothideomycetes</taxon>
        <taxon>Pleosporomycetidae</taxon>
        <taxon>Pleosporales</taxon>
        <taxon>Diademaceae</taxon>
        <taxon>Clathrospora</taxon>
    </lineage>
</organism>
<evidence type="ECO:0000256" key="1">
    <source>
        <dbReference type="SAM" id="MobiDB-lite"/>
    </source>
</evidence>
<evidence type="ECO:0000313" key="2">
    <source>
        <dbReference type="EMBL" id="KAF1942465.1"/>
    </source>
</evidence>